<feature type="region of interest" description="Disordered" evidence="1">
    <location>
        <begin position="175"/>
        <end position="194"/>
    </location>
</feature>
<name>A0ABU3LYC8_9ACTN</name>
<gene>
    <name evidence="4" type="ORF">RQC66_23750</name>
</gene>
<comment type="caution">
    <text evidence="4">The sequence shown here is derived from an EMBL/GenBank/DDBJ whole genome shotgun (WGS) entry which is preliminary data.</text>
</comment>
<dbReference type="RefSeq" id="WP_314203217.1">
    <property type="nucleotide sequence ID" value="NZ_JAVTLL010000016.1"/>
</dbReference>
<accession>A0ABU3LYC8</accession>
<evidence type="ECO:0000256" key="3">
    <source>
        <dbReference type="SAM" id="SignalP"/>
    </source>
</evidence>
<organism evidence="4 5">
    <name type="scientific">Streptomyces justiciae</name>
    <dbReference type="NCBI Taxonomy" id="2780140"/>
    <lineage>
        <taxon>Bacteria</taxon>
        <taxon>Bacillati</taxon>
        <taxon>Actinomycetota</taxon>
        <taxon>Actinomycetes</taxon>
        <taxon>Kitasatosporales</taxon>
        <taxon>Streptomycetaceae</taxon>
        <taxon>Streptomyces</taxon>
    </lineage>
</organism>
<evidence type="ECO:0008006" key="6">
    <source>
        <dbReference type="Google" id="ProtNLM"/>
    </source>
</evidence>
<feature type="compositionally biased region" description="Pro residues" evidence="1">
    <location>
        <begin position="179"/>
        <end position="189"/>
    </location>
</feature>
<keyword evidence="2" id="KW-1133">Transmembrane helix</keyword>
<keyword evidence="2" id="KW-0472">Membrane</keyword>
<evidence type="ECO:0000313" key="4">
    <source>
        <dbReference type="EMBL" id="MDT7843739.1"/>
    </source>
</evidence>
<feature type="signal peptide" evidence="3">
    <location>
        <begin position="1"/>
        <end position="28"/>
    </location>
</feature>
<keyword evidence="2" id="KW-0812">Transmembrane</keyword>
<evidence type="ECO:0000256" key="2">
    <source>
        <dbReference type="SAM" id="Phobius"/>
    </source>
</evidence>
<sequence>MRSRNTARALAAAAALLAALLATTPTAAAESPGEHIANALHDSPVYVADAYEDAVPPTRQRQLVNQITATGLPIKVVLTPLTKGDDFDGEANTLASVVHDRLGLRKFILITTDGDFTNSLNGYEWPSDTHQTHDAVAAAGFLDEMRDAGLADLTSKAVELVAEGNGTRVYEEALSDLGDPPPTSSPTPNPGTHNTTWTWPLLTIPLLALPALGALLLVRRRRGRSARGRTPESRPPSPFAYPQAVFAAARAADESALRRRAEREVIALGESAQAADAANTPALGRALDAYAAAAKVLDAAQDIPDLAGVLALVTEGRDALTNTPHPLPLCFFNPLHGRATNRTTWRPLGRTARAQVATCPTCTTALRHHRAPETLTDADGMPYFEAPHEQSVWAATGYGSLLRGEDSLTERVTRGDFTRTQGGRSGPH</sequence>
<evidence type="ECO:0000313" key="5">
    <source>
        <dbReference type="Proteomes" id="UP001257948"/>
    </source>
</evidence>
<keyword evidence="3" id="KW-0732">Signal</keyword>
<keyword evidence="5" id="KW-1185">Reference proteome</keyword>
<evidence type="ECO:0000256" key="1">
    <source>
        <dbReference type="SAM" id="MobiDB-lite"/>
    </source>
</evidence>
<reference evidence="5" key="1">
    <citation type="submission" date="2023-07" db="EMBL/GenBank/DDBJ databases">
        <title>Draft genome sequence of the endophytic actinobacterium Streptomyces justiciae WPN32, a potential antibiotic producer.</title>
        <authorList>
            <person name="Yasawong M."/>
            <person name="Pana W."/>
            <person name="Ganta P."/>
            <person name="Santapan N."/>
            <person name="Songngamsuk T."/>
            <person name="Phatcharaharikarn M."/>
            <person name="Kerdtoob S."/>
            <person name="Nantapong N."/>
        </authorList>
    </citation>
    <scope>NUCLEOTIDE SEQUENCE [LARGE SCALE GENOMIC DNA]</scope>
    <source>
        <strain evidence="5">WPN32</strain>
    </source>
</reference>
<dbReference type="EMBL" id="JAVTLL010000016">
    <property type="protein sequence ID" value="MDT7843739.1"/>
    <property type="molecule type" value="Genomic_DNA"/>
</dbReference>
<feature type="transmembrane region" description="Helical" evidence="2">
    <location>
        <begin position="197"/>
        <end position="218"/>
    </location>
</feature>
<protein>
    <recommendedName>
        <fullName evidence="6">TPM domain-containing protein</fullName>
    </recommendedName>
</protein>
<dbReference type="Proteomes" id="UP001257948">
    <property type="component" value="Unassembled WGS sequence"/>
</dbReference>
<feature type="chain" id="PRO_5047258681" description="TPM domain-containing protein" evidence="3">
    <location>
        <begin position="29"/>
        <end position="428"/>
    </location>
</feature>
<proteinExistence type="predicted"/>
<feature type="region of interest" description="Disordered" evidence="1">
    <location>
        <begin position="409"/>
        <end position="428"/>
    </location>
</feature>